<dbReference type="Gene3D" id="3.90.120.10">
    <property type="entry name" value="DNA Methylase, subunit A, domain 2"/>
    <property type="match status" value="1"/>
</dbReference>
<keyword evidence="3 6" id="KW-0808">Transferase</keyword>
<dbReference type="EC" id="2.1.1.37" evidence="1"/>
<keyword evidence="4 6" id="KW-0949">S-adenosyl-L-methionine</keyword>
<sequence>MICRWECQLLENVKNLVGHDQGKTFEVIKDTLTKGLNYSFIPFIINSKDYGNVPQTRERIYIVGFKNEGHIVASLNENVQSNLIHLFNDNLSTKFQIPKPISLTKKVTDIINKSVADESYYYNESSRYYSELKQKMTKEDTIYQWRRVYVRENKNKLCPTLTANMGTGGHNVPLVKVNGKYRKLTPQECLAFQGFDISEFKFPENMAKSHCYKQIGNSVVVPVIERIANNIKSVLS</sequence>
<dbReference type="InterPro" id="IPR031303">
    <property type="entry name" value="C5_meth_CS"/>
</dbReference>
<dbReference type="InterPro" id="IPR001525">
    <property type="entry name" value="C5_MeTfrase"/>
</dbReference>
<dbReference type="SUPFAM" id="SSF53335">
    <property type="entry name" value="S-adenosyl-L-methionine-dependent methyltransferases"/>
    <property type="match status" value="1"/>
</dbReference>
<evidence type="ECO:0000313" key="9">
    <source>
        <dbReference type="Proteomes" id="UP000654604"/>
    </source>
</evidence>
<dbReference type="PROSITE" id="PS00095">
    <property type="entry name" value="C5_MTASE_2"/>
    <property type="match status" value="1"/>
</dbReference>
<evidence type="ECO:0000256" key="6">
    <source>
        <dbReference type="PROSITE-ProRule" id="PRU01016"/>
    </source>
</evidence>
<evidence type="ECO:0000256" key="7">
    <source>
        <dbReference type="RuleBase" id="RU000416"/>
    </source>
</evidence>
<dbReference type="EMBL" id="JADEWC010000062">
    <property type="protein sequence ID" value="MBE9223850.1"/>
    <property type="molecule type" value="Genomic_DNA"/>
</dbReference>
<dbReference type="InterPro" id="IPR029063">
    <property type="entry name" value="SAM-dependent_MTases_sf"/>
</dbReference>
<dbReference type="RefSeq" id="WP_193802057.1">
    <property type="nucleotide sequence ID" value="NZ_JADEWC010000062.1"/>
</dbReference>
<dbReference type="PANTHER" id="PTHR46098">
    <property type="entry name" value="TRNA (CYTOSINE(38)-C(5))-METHYLTRANSFERASE"/>
    <property type="match status" value="1"/>
</dbReference>
<dbReference type="Pfam" id="PF00145">
    <property type="entry name" value="DNA_methylase"/>
    <property type="match status" value="1"/>
</dbReference>
<dbReference type="PRINTS" id="PR00105">
    <property type="entry name" value="C5METTRFRASE"/>
</dbReference>
<gene>
    <name evidence="8" type="primary">dcm</name>
    <name evidence="8" type="ORF">IQ215_14225</name>
</gene>
<keyword evidence="5" id="KW-0680">Restriction system</keyword>
<dbReference type="GO" id="GO:0032259">
    <property type="term" value="P:methylation"/>
    <property type="evidence" value="ECO:0007669"/>
    <property type="project" value="UniProtKB-KW"/>
</dbReference>
<dbReference type="InterPro" id="IPR050750">
    <property type="entry name" value="C5-MTase"/>
</dbReference>
<evidence type="ECO:0000256" key="4">
    <source>
        <dbReference type="ARBA" id="ARBA00022691"/>
    </source>
</evidence>
<dbReference type="GO" id="GO:0003886">
    <property type="term" value="F:DNA (cytosine-5-)-methyltransferase activity"/>
    <property type="evidence" value="ECO:0007669"/>
    <property type="project" value="UniProtKB-EC"/>
</dbReference>
<dbReference type="Gene3D" id="3.40.50.150">
    <property type="entry name" value="Vaccinia Virus protein VP39"/>
    <property type="match status" value="1"/>
</dbReference>
<evidence type="ECO:0000256" key="5">
    <source>
        <dbReference type="ARBA" id="ARBA00022747"/>
    </source>
</evidence>
<evidence type="ECO:0000256" key="1">
    <source>
        <dbReference type="ARBA" id="ARBA00011975"/>
    </source>
</evidence>
<comment type="similarity">
    <text evidence="6 7">Belongs to the class I-like SAM-binding methyltransferase superfamily. C5-methyltransferase family.</text>
</comment>
<proteinExistence type="inferred from homology"/>
<keyword evidence="2 6" id="KW-0489">Methyltransferase</keyword>
<dbReference type="PROSITE" id="PS51679">
    <property type="entry name" value="SAM_MT_C5"/>
    <property type="match status" value="1"/>
</dbReference>
<evidence type="ECO:0000256" key="3">
    <source>
        <dbReference type="ARBA" id="ARBA00022679"/>
    </source>
</evidence>
<comment type="caution">
    <text evidence="8">The sequence shown here is derived from an EMBL/GenBank/DDBJ whole genome shotgun (WGS) entry which is preliminary data.</text>
</comment>
<reference evidence="8 9" key="1">
    <citation type="submission" date="2020-10" db="EMBL/GenBank/DDBJ databases">
        <authorList>
            <person name="Castelo-Branco R."/>
            <person name="Eusebio N."/>
            <person name="Adriana R."/>
            <person name="Vieira A."/>
            <person name="Brugerolle De Fraissinette N."/>
            <person name="Rezende De Castro R."/>
            <person name="Schneider M.P."/>
            <person name="Vasconcelos V."/>
            <person name="Leao P.N."/>
        </authorList>
    </citation>
    <scope>NUCLEOTIDE SEQUENCE [LARGE SCALE GENOMIC DNA]</scope>
    <source>
        <strain evidence="8 9">LEGE 03274</strain>
    </source>
</reference>
<dbReference type="Proteomes" id="UP000654604">
    <property type="component" value="Unassembled WGS sequence"/>
</dbReference>
<comment type="caution">
    <text evidence="6">Lacks conserved residue(s) required for the propagation of feature annotation.</text>
</comment>
<keyword evidence="9" id="KW-1185">Reference proteome</keyword>
<accession>A0ABR9V7H8</accession>
<evidence type="ECO:0000313" key="8">
    <source>
        <dbReference type="EMBL" id="MBE9223850.1"/>
    </source>
</evidence>
<dbReference type="NCBIfam" id="TIGR00675">
    <property type="entry name" value="dcm"/>
    <property type="match status" value="1"/>
</dbReference>
<dbReference type="PANTHER" id="PTHR46098:SF1">
    <property type="entry name" value="TRNA (CYTOSINE(38)-C(5))-METHYLTRANSFERASE"/>
    <property type="match status" value="1"/>
</dbReference>
<protein>
    <recommendedName>
        <fullName evidence="1">DNA (cytosine-5-)-methyltransferase</fullName>
        <ecNumber evidence="1">2.1.1.37</ecNumber>
    </recommendedName>
</protein>
<organism evidence="8 9">
    <name type="scientific">Cyanobacterium stanieri LEGE 03274</name>
    <dbReference type="NCBI Taxonomy" id="1828756"/>
    <lineage>
        <taxon>Bacteria</taxon>
        <taxon>Bacillati</taxon>
        <taxon>Cyanobacteriota</taxon>
        <taxon>Cyanophyceae</taxon>
        <taxon>Oscillatoriophycideae</taxon>
        <taxon>Chroococcales</taxon>
        <taxon>Geminocystaceae</taxon>
        <taxon>Cyanobacterium</taxon>
    </lineage>
</organism>
<name>A0ABR9V7H8_9CHRO</name>
<evidence type="ECO:0000256" key="2">
    <source>
        <dbReference type="ARBA" id="ARBA00022603"/>
    </source>
</evidence>